<sequence>MKPKPTLNSVANASPICSGTLFQYTPSSATPGANFSWSYLSVSGITASEPLSGVGSISQRLTNTTNAAITVTYFYSLNADGCIGNGTDAVTVLVKPIPSLSSTLTPANIYTGTVFNYTAQGNVGGSSFGWTRSPLSAINNNVAGSGSGAAIAEVLTNSSSNIVFVPYVYTITAAGCASSQTVTVGVVPNLILSSTLTPLPICNGTVFAYTATSDVPGVTYVWRRAAINSINNNIAGSGVGAVISESLTSSAIVPVAVTYDVTLSAFGMSNTQQVTVIVQPTPTVQRPALQQICNQGNTFPVVFTGNVLGSEYQWVNDLPAIGLPASGNGNIPSFVGTNIGSVPLVANITVTPISNACSGLPATFSITIQPSPSLSNSLTATAICSGTTFTYIASSQTTNVSFTWQRESVSGITATGPATGVGNISDQVLRNISQSSLTQTYLYTLTANGCSNQQRVSVEVLPEPRLTSTTTPPAINGGNEFAYTPTSSLPSTQFNWFRVVVPGITNPAASGSNNILEILLNPTTGPITVTYTYSLVSGGCAGTVEVTLRVNPNRTTLFPGAISGTQSVCIGTAAVAFTSLSPATGGNGTITYRWQSSQDNITFSDIPGATALTYTAGTLSQTTYFRRVAVSGDQEFATNVVEVTVNKAVPPIVTPAGPLFLVTGGSFTLTSTTAVAYLWSNSATTQSITVTAPGGYRLTITDANGCKDTSNLVAVSPPPPVTINATYVIGNPNNPPNSGGQVTGLPGSQLKYYLLSAGGTVIPVPALPSSPGTYTYYVSQVINGYESIRVPYTVTMIEQFKISDPQKVLSSKPEMQSDGSLIVRFSLYINNSLTILLDSVRMKDDLTKVFPSVTQFEVLSLQASGNLLANQRYNGISDIELLA</sequence>
<dbReference type="Proteomes" id="UP000321083">
    <property type="component" value="Unassembled WGS sequence"/>
</dbReference>
<dbReference type="AlphaFoldDB" id="A0A5C6M6F9"/>
<feature type="domain" description="PKD-like" evidence="1">
    <location>
        <begin position="16"/>
        <end position="96"/>
    </location>
</feature>
<reference evidence="2 3" key="1">
    <citation type="submission" date="2019-08" db="EMBL/GenBank/DDBJ databases">
        <title>100 year-old enigma solved: identification of Planctomyces bekefii, the type genus and species of the phylum Planctomycetes.</title>
        <authorList>
            <person name="Svetlana D.N."/>
            <person name="Overmann J."/>
        </authorList>
    </citation>
    <scope>NUCLEOTIDE SEQUENCE [LARGE SCALE GENOMIC DNA]</scope>
    <source>
        <strain evidence="2">Phe10_nw2017</strain>
    </source>
</reference>
<dbReference type="Pfam" id="PF19406">
    <property type="entry name" value="PKD_5"/>
    <property type="match status" value="2"/>
</dbReference>
<evidence type="ECO:0000313" key="3">
    <source>
        <dbReference type="Proteomes" id="UP000321083"/>
    </source>
</evidence>
<name>A0A5C6M6F9_9PLAN</name>
<feature type="domain" description="PKD-like" evidence="1">
    <location>
        <begin position="114"/>
        <end position="188"/>
    </location>
</feature>
<dbReference type="Gene3D" id="2.60.40.2700">
    <property type="match status" value="1"/>
</dbReference>
<accession>A0A5C6M6F9</accession>
<feature type="non-terminal residue" evidence="2">
    <location>
        <position position="883"/>
    </location>
</feature>
<keyword evidence="3" id="KW-1185">Reference proteome</keyword>
<organism evidence="2 3">
    <name type="scientific">Planctomyces bekefii</name>
    <dbReference type="NCBI Taxonomy" id="1653850"/>
    <lineage>
        <taxon>Bacteria</taxon>
        <taxon>Pseudomonadati</taxon>
        <taxon>Planctomycetota</taxon>
        <taxon>Planctomycetia</taxon>
        <taxon>Planctomycetales</taxon>
        <taxon>Planctomycetaceae</taxon>
        <taxon>Planctomyces</taxon>
    </lineage>
</organism>
<protein>
    <recommendedName>
        <fullName evidence="1">PKD-like domain-containing protein</fullName>
    </recommendedName>
</protein>
<evidence type="ECO:0000313" key="2">
    <source>
        <dbReference type="EMBL" id="TWW10228.1"/>
    </source>
</evidence>
<comment type="caution">
    <text evidence="2">The sequence shown here is derived from an EMBL/GenBank/DDBJ whole genome shotgun (WGS) entry which is preliminary data.</text>
</comment>
<dbReference type="InterPro" id="IPR045828">
    <property type="entry name" value="PKD_Bacteroidetes"/>
</dbReference>
<proteinExistence type="predicted"/>
<dbReference type="Gene3D" id="2.60.40.740">
    <property type="match status" value="1"/>
</dbReference>
<gene>
    <name evidence="2" type="ORF">E3A20_07270</name>
</gene>
<dbReference type="EMBL" id="SRHE01000102">
    <property type="protein sequence ID" value="TWW10228.1"/>
    <property type="molecule type" value="Genomic_DNA"/>
</dbReference>
<evidence type="ECO:0000259" key="1">
    <source>
        <dbReference type="Pfam" id="PF19406"/>
    </source>
</evidence>
<reference evidence="2 3" key="2">
    <citation type="submission" date="2019-08" db="EMBL/GenBank/DDBJ databases">
        <authorList>
            <person name="Henke P."/>
        </authorList>
    </citation>
    <scope>NUCLEOTIDE SEQUENCE [LARGE SCALE GENOMIC DNA]</scope>
    <source>
        <strain evidence="2">Phe10_nw2017</strain>
    </source>
</reference>